<evidence type="ECO:0000313" key="1">
    <source>
        <dbReference type="EMBL" id="ERH31361.1"/>
    </source>
</evidence>
<name>U1RBH5_9BIFI</name>
<protein>
    <submittedName>
        <fullName evidence="1">Uncharacterized protein</fullName>
    </submittedName>
</protein>
<keyword evidence="2" id="KW-1185">Reference proteome</keyword>
<dbReference type="AlphaFoldDB" id="U1RBH5"/>
<reference evidence="1 2" key="1">
    <citation type="submission" date="2013-08" db="EMBL/GenBank/DDBJ databases">
        <authorList>
            <person name="Weinstock G."/>
            <person name="Sodergren E."/>
            <person name="Wylie T."/>
            <person name="Fulton L."/>
            <person name="Fulton R."/>
            <person name="Fronick C."/>
            <person name="O'Laughlin M."/>
            <person name="Godfrey J."/>
            <person name="Miner T."/>
            <person name="Herter B."/>
            <person name="Appelbaum E."/>
            <person name="Cordes M."/>
            <person name="Lek S."/>
            <person name="Wollam A."/>
            <person name="Pepin K.H."/>
            <person name="Palsikar V.B."/>
            <person name="Mitreva M."/>
            <person name="Wilson R.K."/>
        </authorList>
    </citation>
    <scope>NUCLEOTIDE SEQUENCE [LARGE SCALE GENOMIC DNA]</scope>
    <source>
        <strain evidence="1 2">F0580</strain>
    </source>
</reference>
<dbReference type="Proteomes" id="UP000016519">
    <property type="component" value="Unassembled WGS sequence"/>
</dbReference>
<accession>U1RBH5</accession>
<sequence>MVSAAQVVLRSSWREVYLKSAISSFRARITGCKSLGTTV</sequence>
<proteinExistence type="predicted"/>
<organism evidence="1 2">
    <name type="scientific">Alloscardovia omnicolens F0580</name>
    <dbReference type="NCBI Taxonomy" id="1321816"/>
    <lineage>
        <taxon>Bacteria</taxon>
        <taxon>Bacillati</taxon>
        <taxon>Actinomycetota</taxon>
        <taxon>Actinomycetes</taxon>
        <taxon>Bifidobacteriales</taxon>
        <taxon>Bifidobacteriaceae</taxon>
        <taxon>Alloscardovia</taxon>
    </lineage>
</organism>
<dbReference type="EMBL" id="AWSI01000014">
    <property type="protein sequence ID" value="ERH31361.1"/>
    <property type="molecule type" value="Genomic_DNA"/>
</dbReference>
<gene>
    <name evidence="1" type="ORF">HMPREF9244_00503</name>
</gene>
<comment type="caution">
    <text evidence="1">The sequence shown here is derived from an EMBL/GenBank/DDBJ whole genome shotgun (WGS) entry which is preliminary data.</text>
</comment>
<dbReference type="STRING" id="419015.HMPREF3214_00421"/>
<evidence type="ECO:0000313" key="2">
    <source>
        <dbReference type="Proteomes" id="UP000016519"/>
    </source>
</evidence>
<dbReference type="HOGENOM" id="CLU_3303668_0_0_11"/>